<protein>
    <submittedName>
        <fullName evidence="2">Uncharacterized protein</fullName>
    </submittedName>
</protein>
<keyword evidence="1" id="KW-0472">Membrane</keyword>
<dbReference type="EMBL" id="VFPT01000001">
    <property type="protein sequence ID" value="TQM94471.1"/>
    <property type="molecule type" value="Genomic_DNA"/>
</dbReference>
<reference evidence="2 3" key="1">
    <citation type="submission" date="2019-06" db="EMBL/GenBank/DDBJ databases">
        <title>Genomic Encyclopedia of Archaeal and Bacterial Type Strains, Phase II (KMG-II): from individual species to whole genera.</title>
        <authorList>
            <person name="Goeker M."/>
        </authorList>
    </citation>
    <scope>NUCLEOTIDE SEQUENCE [LARGE SCALE GENOMIC DNA]</scope>
    <source>
        <strain evidence="2 3">DSM 18423</strain>
    </source>
</reference>
<keyword evidence="1" id="KW-0812">Transmembrane</keyword>
<evidence type="ECO:0000256" key="1">
    <source>
        <dbReference type="SAM" id="Phobius"/>
    </source>
</evidence>
<gene>
    <name evidence="2" type="ORF">BD293_3150</name>
</gene>
<organism evidence="2 3">
    <name type="scientific">Roseinatronobacter monicus</name>
    <dbReference type="NCBI Taxonomy" id="393481"/>
    <lineage>
        <taxon>Bacteria</taxon>
        <taxon>Pseudomonadati</taxon>
        <taxon>Pseudomonadota</taxon>
        <taxon>Alphaproteobacteria</taxon>
        <taxon>Rhodobacterales</taxon>
        <taxon>Paracoccaceae</taxon>
        <taxon>Roseinatronobacter</taxon>
    </lineage>
</organism>
<accession>A0A543KHB7</accession>
<dbReference type="RefSeq" id="WP_170207161.1">
    <property type="nucleotide sequence ID" value="NZ_VFPT01000001.1"/>
</dbReference>
<dbReference type="Proteomes" id="UP000320582">
    <property type="component" value="Unassembled WGS sequence"/>
</dbReference>
<evidence type="ECO:0000313" key="2">
    <source>
        <dbReference type="EMBL" id="TQM94471.1"/>
    </source>
</evidence>
<proteinExistence type="predicted"/>
<dbReference type="AlphaFoldDB" id="A0A543KHB7"/>
<feature type="transmembrane region" description="Helical" evidence="1">
    <location>
        <begin position="60"/>
        <end position="82"/>
    </location>
</feature>
<name>A0A543KHB7_9RHOB</name>
<evidence type="ECO:0000313" key="3">
    <source>
        <dbReference type="Proteomes" id="UP000320582"/>
    </source>
</evidence>
<comment type="caution">
    <text evidence="2">The sequence shown here is derived from an EMBL/GenBank/DDBJ whole genome shotgun (WGS) entry which is preliminary data.</text>
</comment>
<keyword evidence="1" id="KW-1133">Transmembrane helix</keyword>
<sequence length="124" mass="13580">MMMTSDKNDMSDQLSQLFDDARACKPVLSPHLRARILADVDACNAGRAPQRQRFAPWRNWFSGWAVPGLAGGAMVAVAGFWIGVAMPMPVAALDAPDWMQNALGYMDLIALQLIGVDDPLLMEF</sequence>
<keyword evidence="3" id="KW-1185">Reference proteome</keyword>